<reference evidence="2" key="2">
    <citation type="submission" date="2022-09" db="EMBL/GenBank/DDBJ databases">
        <authorList>
            <person name="Sun Q."/>
            <person name="Ohkuma M."/>
        </authorList>
    </citation>
    <scope>NUCLEOTIDE SEQUENCE</scope>
    <source>
        <strain evidence="2">JCM 3093</strain>
    </source>
</reference>
<proteinExistence type="predicted"/>
<organism evidence="2 3">
    <name type="scientific">Planomonospora parontospora</name>
    <dbReference type="NCBI Taxonomy" id="58119"/>
    <lineage>
        <taxon>Bacteria</taxon>
        <taxon>Bacillati</taxon>
        <taxon>Actinomycetota</taxon>
        <taxon>Actinomycetes</taxon>
        <taxon>Streptosporangiales</taxon>
        <taxon>Streptosporangiaceae</taxon>
        <taxon>Planomonospora</taxon>
    </lineage>
</organism>
<sequence length="308" mass="32492">MRKTIRIAIAAVSLTVMATPSVGAAAAFAPRRLQAPAPAVAVPPSAGMRVAPVPAGTRAMWLWNSATAVPAEVLAWARDQDVTEIFAYAPADLPTNSSLLNRMRELKRGADTAGIRLTALGGEPEWATDHTPARTWQRAVLGTGLFAGSHVDVEPYALPAWQSDQAALAQSFVQMLQTLQADSTRPLEADVPFWYGEIPTGTGTTLADQVLAQVNAVTVMSYRDTATGPNSMTDIAADMLTRGAAAGRPVRLGAETGPLEDCPHCTFAGEEPARVTTVLAEVDTAVGAYAAFNGIAVHHYESWRTMGA</sequence>
<evidence type="ECO:0000313" key="2">
    <source>
        <dbReference type="EMBL" id="GGK92499.1"/>
    </source>
</evidence>
<evidence type="ECO:0008006" key="4">
    <source>
        <dbReference type="Google" id="ProtNLM"/>
    </source>
</evidence>
<dbReference type="Proteomes" id="UP000627984">
    <property type="component" value="Unassembled WGS sequence"/>
</dbReference>
<keyword evidence="1" id="KW-0732">Signal</keyword>
<feature type="signal peptide" evidence="1">
    <location>
        <begin position="1"/>
        <end position="18"/>
    </location>
</feature>
<name>A0AA37F7S3_9ACTN</name>
<comment type="caution">
    <text evidence="2">The sequence shown here is derived from an EMBL/GenBank/DDBJ whole genome shotgun (WGS) entry which is preliminary data.</text>
</comment>
<feature type="chain" id="PRO_5041382142" description="Amidase" evidence="1">
    <location>
        <begin position="19"/>
        <end position="308"/>
    </location>
</feature>
<dbReference type="EMBL" id="BMQD01000025">
    <property type="protein sequence ID" value="GGK92499.1"/>
    <property type="molecule type" value="Genomic_DNA"/>
</dbReference>
<gene>
    <name evidence="2" type="ORF">GCM10010126_59760</name>
</gene>
<dbReference type="AlphaFoldDB" id="A0AA37F7S3"/>
<protein>
    <recommendedName>
        <fullName evidence="4">Amidase</fullName>
    </recommendedName>
</protein>
<reference evidence="2" key="1">
    <citation type="journal article" date="2014" name="Int. J. Syst. Evol. Microbiol.">
        <title>Complete genome sequence of Corynebacterium casei LMG S-19264T (=DSM 44701T), isolated from a smear-ripened cheese.</title>
        <authorList>
            <consortium name="US DOE Joint Genome Institute (JGI-PGF)"/>
            <person name="Walter F."/>
            <person name="Albersmeier A."/>
            <person name="Kalinowski J."/>
            <person name="Ruckert C."/>
        </authorList>
    </citation>
    <scope>NUCLEOTIDE SEQUENCE</scope>
    <source>
        <strain evidence="2">JCM 3093</strain>
    </source>
</reference>
<evidence type="ECO:0000256" key="1">
    <source>
        <dbReference type="SAM" id="SignalP"/>
    </source>
</evidence>
<accession>A0AA37F7S3</accession>
<evidence type="ECO:0000313" key="3">
    <source>
        <dbReference type="Proteomes" id="UP000627984"/>
    </source>
</evidence>